<evidence type="ECO:0000256" key="2">
    <source>
        <dbReference type="ARBA" id="ARBA00022448"/>
    </source>
</evidence>
<keyword evidence="3" id="KW-0732">Signal</keyword>
<evidence type="ECO:0000256" key="3">
    <source>
        <dbReference type="ARBA" id="ARBA00022729"/>
    </source>
</evidence>
<dbReference type="PANTHER" id="PTHR43649">
    <property type="entry name" value="ARABINOSE-BINDING PROTEIN-RELATED"/>
    <property type="match status" value="1"/>
</dbReference>
<dbReference type="Pfam" id="PF01547">
    <property type="entry name" value="SBP_bac_1"/>
    <property type="match status" value="1"/>
</dbReference>
<evidence type="ECO:0000256" key="1">
    <source>
        <dbReference type="ARBA" id="ARBA00008520"/>
    </source>
</evidence>
<dbReference type="InterPro" id="IPR006059">
    <property type="entry name" value="SBP"/>
</dbReference>
<accession>A0A523W5A1</accession>
<name>A0A523W5A1_UNCAE</name>
<organism evidence="4 5">
    <name type="scientific">Aerophobetes bacterium</name>
    <dbReference type="NCBI Taxonomy" id="2030807"/>
    <lineage>
        <taxon>Bacteria</taxon>
        <taxon>Candidatus Aerophobota</taxon>
    </lineage>
</organism>
<comment type="caution">
    <text evidence="4">The sequence shown here is derived from an EMBL/GenBank/DDBJ whole genome shotgun (WGS) entry which is preliminary data.</text>
</comment>
<gene>
    <name evidence="4" type="ORF">E3J48_04990</name>
</gene>
<protein>
    <submittedName>
        <fullName evidence="4">Extracellular solute-binding protein</fullName>
    </submittedName>
</protein>
<reference evidence="4 5" key="1">
    <citation type="submission" date="2019-03" db="EMBL/GenBank/DDBJ databases">
        <title>Metabolic potential of uncultured bacteria and archaea associated with petroleum seepage in deep-sea sediments.</title>
        <authorList>
            <person name="Dong X."/>
            <person name="Hubert C."/>
        </authorList>
    </citation>
    <scope>NUCLEOTIDE SEQUENCE [LARGE SCALE GENOMIC DNA]</scope>
    <source>
        <strain evidence="4">E29_bin52</strain>
    </source>
</reference>
<evidence type="ECO:0000313" key="5">
    <source>
        <dbReference type="Proteomes" id="UP000319130"/>
    </source>
</evidence>
<dbReference type="Proteomes" id="UP000319130">
    <property type="component" value="Unassembled WGS sequence"/>
</dbReference>
<dbReference type="SUPFAM" id="SSF53850">
    <property type="entry name" value="Periplasmic binding protein-like II"/>
    <property type="match status" value="1"/>
</dbReference>
<dbReference type="InterPro" id="IPR050490">
    <property type="entry name" value="Bact_solute-bd_prot1"/>
</dbReference>
<dbReference type="Gene3D" id="3.40.190.10">
    <property type="entry name" value="Periplasmic binding protein-like II"/>
    <property type="match status" value="2"/>
</dbReference>
<comment type="similarity">
    <text evidence="1">Belongs to the bacterial solute-binding protein 1 family.</text>
</comment>
<sequence length="393" mass="44228">MRKWICLIIVALVFAGLGQGLAAEKPYAGQELKISLIAGFTTNIGLKTLIPEFERETGIRITIIETGYGAILEKNVVDLSAQTGAYDVLHVESLWFAQYLPYLYSINEFMEDPELFNAAEFDLQDLTSYTPLTLSAFTREEKLYGLPHLAGIPLNWYRKDLLEKAGLQPPQDVDEYYAHAKKLTRDDVYGVALSASRTGLVDEWLSFFFAYGGALRPRPEAFLKTTFNNPTALKALDLYKRIYDEAAPPQSLTWEFGEVGSAMQRGVVAMMWNWSNGGSWYDDPEVSKVVGKVGANVPWPGRFGVNGLCIPQDAPNKKAAFEFMKWATSKDIMRRTTLAGGSTPCRTSVLMDPEITRKNWWFEALRESGKWSTMYLEIPEWSSIDDALAIEFQ</sequence>
<dbReference type="AlphaFoldDB" id="A0A523W5A1"/>
<keyword evidence="2" id="KW-0813">Transport</keyword>
<feature type="non-terminal residue" evidence="4">
    <location>
        <position position="393"/>
    </location>
</feature>
<dbReference type="PANTHER" id="PTHR43649:SF34">
    <property type="entry name" value="ABC TRANSPORTER PERIPLASMIC-BINDING PROTEIN YCJN-RELATED"/>
    <property type="match status" value="1"/>
</dbReference>
<dbReference type="EMBL" id="SOIZ01000215">
    <property type="protein sequence ID" value="TET61999.1"/>
    <property type="molecule type" value="Genomic_DNA"/>
</dbReference>
<evidence type="ECO:0000313" key="4">
    <source>
        <dbReference type="EMBL" id="TET61999.1"/>
    </source>
</evidence>
<proteinExistence type="inferred from homology"/>